<dbReference type="PANTHER" id="PTHR37293:SF5">
    <property type="entry name" value="DNA REPLICATION PROTEIN"/>
    <property type="match status" value="1"/>
</dbReference>
<dbReference type="NCBIfam" id="TIGR01446">
    <property type="entry name" value="DnaD_dom"/>
    <property type="match status" value="2"/>
</dbReference>
<accession>A0A645FMB7</accession>
<proteinExistence type="predicted"/>
<dbReference type="InterPro" id="IPR053162">
    <property type="entry name" value="DnaD"/>
</dbReference>
<reference evidence="2" key="1">
    <citation type="submission" date="2019-08" db="EMBL/GenBank/DDBJ databases">
        <authorList>
            <person name="Kucharzyk K."/>
            <person name="Murdoch R.W."/>
            <person name="Higgins S."/>
            <person name="Loffler F."/>
        </authorList>
    </citation>
    <scope>NUCLEOTIDE SEQUENCE</scope>
</reference>
<protein>
    <recommendedName>
        <fullName evidence="1">DnaB/C C-terminal domain-containing protein</fullName>
    </recommendedName>
</protein>
<evidence type="ECO:0000259" key="1">
    <source>
        <dbReference type="Pfam" id="PF07261"/>
    </source>
</evidence>
<name>A0A645FMB7_9ZZZZ</name>
<gene>
    <name evidence="2" type="ORF">SDC9_162891</name>
</gene>
<dbReference type="Gene3D" id="1.10.10.630">
    <property type="entry name" value="DnaD domain-like"/>
    <property type="match status" value="2"/>
</dbReference>
<evidence type="ECO:0000313" key="2">
    <source>
        <dbReference type="EMBL" id="MPN15557.1"/>
    </source>
</evidence>
<feature type="domain" description="DnaB/C C-terminal" evidence="1">
    <location>
        <begin position="3"/>
        <end position="70"/>
    </location>
</feature>
<dbReference type="AlphaFoldDB" id="A0A645FMB7"/>
<dbReference type="SUPFAM" id="SSF158499">
    <property type="entry name" value="DnaD domain-like"/>
    <property type="match status" value="2"/>
</dbReference>
<organism evidence="2">
    <name type="scientific">bioreactor metagenome</name>
    <dbReference type="NCBI Taxonomy" id="1076179"/>
    <lineage>
        <taxon>unclassified sequences</taxon>
        <taxon>metagenomes</taxon>
        <taxon>ecological metagenomes</taxon>
    </lineage>
</organism>
<dbReference type="Pfam" id="PF07261">
    <property type="entry name" value="DnaB_2"/>
    <property type="match status" value="2"/>
</dbReference>
<comment type="caution">
    <text evidence="2">The sequence shown here is derived from an EMBL/GenBank/DDBJ whole genome shotgun (WGS) entry which is preliminary data.</text>
</comment>
<sequence>MQRCFGRLLTQNEVSQTISVCDYSGLPIDIMILLVGYCASVGKTSMAYIKKVAMDWGERGIVTQQQADEQLKALASQSRSDEIVTKALDITGRNLVAREREYANDWVTVLGFDSELIAEAYSQCALATGKRDFRYIDKILHTWNENGISTLEQAKSFKQNRFSKTSRKKSDDEANDEFLKNALSIKDV</sequence>
<dbReference type="EMBL" id="VSSQ01062369">
    <property type="protein sequence ID" value="MPN15557.1"/>
    <property type="molecule type" value="Genomic_DNA"/>
</dbReference>
<feature type="domain" description="DnaB/C C-terminal" evidence="1">
    <location>
        <begin position="91"/>
        <end position="156"/>
    </location>
</feature>
<dbReference type="InterPro" id="IPR034829">
    <property type="entry name" value="DnaD-like_sf"/>
</dbReference>
<dbReference type="InterPro" id="IPR006343">
    <property type="entry name" value="DnaB/C_C"/>
</dbReference>
<dbReference type="PANTHER" id="PTHR37293">
    <property type="entry name" value="PHAGE REPLICATION PROTEIN-RELATED"/>
    <property type="match status" value="1"/>
</dbReference>